<feature type="region of interest" description="Disordered" evidence="5">
    <location>
        <begin position="685"/>
        <end position="742"/>
    </location>
</feature>
<reference evidence="7 8" key="1">
    <citation type="journal article" date="2012" name="Genome Biol.">
        <title>Genome and low-iron response of an oceanic diatom adapted to chronic iron limitation.</title>
        <authorList>
            <person name="Lommer M."/>
            <person name="Specht M."/>
            <person name="Roy A.S."/>
            <person name="Kraemer L."/>
            <person name="Andreson R."/>
            <person name="Gutowska M.A."/>
            <person name="Wolf J."/>
            <person name="Bergner S.V."/>
            <person name="Schilhabel M.B."/>
            <person name="Klostermeier U.C."/>
            <person name="Beiko R.G."/>
            <person name="Rosenstiel P."/>
            <person name="Hippler M."/>
            <person name="Laroche J."/>
        </authorList>
    </citation>
    <scope>NUCLEOTIDE SEQUENCE [LARGE SCALE GENOMIC DNA]</scope>
    <source>
        <strain evidence="7 8">CCMP1005</strain>
    </source>
</reference>
<organism evidence="7 8">
    <name type="scientific">Thalassiosira oceanica</name>
    <name type="common">Marine diatom</name>
    <dbReference type="NCBI Taxonomy" id="159749"/>
    <lineage>
        <taxon>Eukaryota</taxon>
        <taxon>Sar</taxon>
        <taxon>Stramenopiles</taxon>
        <taxon>Ochrophyta</taxon>
        <taxon>Bacillariophyta</taxon>
        <taxon>Coscinodiscophyceae</taxon>
        <taxon>Thalassiosirophycidae</taxon>
        <taxon>Thalassiosirales</taxon>
        <taxon>Thalassiosiraceae</taxon>
        <taxon>Thalassiosira</taxon>
    </lineage>
</organism>
<dbReference type="PANTHER" id="PTHR47968:SF67">
    <property type="entry name" value="KINESIN MOTOR DOMAIN-CONTAINING PROTEIN"/>
    <property type="match status" value="1"/>
</dbReference>
<evidence type="ECO:0000259" key="6">
    <source>
        <dbReference type="PROSITE" id="PS50067"/>
    </source>
</evidence>
<dbReference type="GO" id="GO:0005874">
    <property type="term" value="C:microtubule"/>
    <property type="evidence" value="ECO:0007669"/>
    <property type="project" value="UniProtKB-KW"/>
</dbReference>
<feature type="region of interest" description="Disordered" evidence="5">
    <location>
        <begin position="453"/>
        <end position="479"/>
    </location>
</feature>
<dbReference type="PROSITE" id="PS00411">
    <property type="entry name" value="KINESIN_MOTOR_1"/>
    <property type="match status" value="1"/>
</dbReference>
<keyword evidence="8" id="KW-1185">Reference proteome</keyword>
<accession>K3W4J4</accession>
<dbReference type="Gene3D" id="3.40.850.10">
    <property type="entry name" value="Kinesin motor domain"/>
    <property type="match status" value="1"/>
</dbReference>
<comment type="caution">
    <text evidence="7">The sequence shown here is derived from an EMBL/GenBank/DDBJ whole genome shotgun (WGS) entry which is preliminary data.</text>
</comment>
<dbReference type="Pfam" id="PF00225">
    <property type="entry name" value="Kinesin"/>
    <property type="match status" value="1"/>
</dbReference>
<gene>
    <name evidence="7" type="ORF">THAOC_00081</name>
</gene>
<dbReference type="PANTHER" id="PTHR47968">
    <property type="entry name" value="CENTROMERE PROTEIN E"/>
    <property type="match status" value="1"/>
</dbReference>
<feature type="domain" description="Kinesin motor" evidence="6">
    <location>
        <begin position="10"/>
        <end position="351"/>
    </location>
</feature>
<dbReference type="OMA" id="FTVWIAS"/>
<dbReference type="OrthoDB" id="3176171at2759"/>
<evidence type="ECO:0000256" key="5">
    <source>
        <dbReference type="SAM" id="MobiDB-lite"/>
    </source>
</evidence>
<dbReference type="InterPro" id="IPR027640">
    <property type="entry name" value="Kinesin-like_fam"/>
</dbReference>
<dbReference type="InterPro" id="IPR027417">
    <property type="entry name" value="P-loop_NTPase"/>
</dbReference>
<keyword evidence="4" id="KW-0505">Motor protein</keyword>
<evidence type="ECO:0000256" key="4">
    <source>
        <dbReference type="RuleBase" id="RU000394"/>
    </source>
</evidence>
<sequence length="849" mass="95264">MADPSNEATGIQVFLRIRPPNRDGDPSHYKRDDINLNLITFDLPKKNADETVNNARSCYSFEFGGGIIDERCTQREIFKTVGIPSIDNALAGYNSTRENVPIEISFSPNVAKCAPHTSFSQTSTSGSGKSDEAQFEYKCFVSYLEIYNQSGYDLLTQKTQSASSFNSDSIPKVQMLEDEDGNFHFKNLSVSPVQSEEEALNLLFRGDTNRAIASTQLNQNSTRSHCIFCIMIEKRCVSEDTVVRSKLNIVDLAGSERVSRSNSAGTTLEEAKYINSSLFFLEMVIVALHERETKGKKDVHIPYRNSMMTSVLRDSLGGNCKTVMIATISPEAQHTDESISTCHFAQRVALVRNKATVNEQIEPELVIKRLKAEVRRLRDEVAFLSKNEDDSSHDGEDGESALPSRHKEELESAIRRYVADRDESSQLDFCGEITLPKIRTVCAVFKSMLNSSSSQRLPVEGGDESEESDESESDGYTPTARLSSVAQKQYETTMRSNRRLEPNRQPATSIGAERLIQNERKPTRSKKVTLYGVPACRDEHVLEDPNSAFAWFKARYPSNQTIERNKAALKSRYDEAKSAGKQIEEIRMRIGKHKCAIDKVRQRCAVNTAPSLEEEKDEDYEISPEERRLLDLIDREKVMYKATLDSLRGLKGTIEESQRIVEKGRLRLQSDFDKWYQLMCNKMKGKPADRKHPSTTHSCSTEGVTHAEQSHPPPSASNSIQSPEPVTQGDEDFKLPPGIQLTGNKEADEDIIAFYKAKEILLCRRKEGRQSVLSRTECCEHPIKPALLDGCVGVLESRELRRSPLRTPSAPLSDTTLLTRAGIQAKWDLVFLASDGGIDWLAIWGKVLV</sequence>
<comment type="similarity">
    <text evidence="3 4">Belongs to the TRAFAC class myosin-kinesin ATPase superfamily. Kinesin family.</text>
</comment>
<dbReference type="SMART" id="SM00129">
    <property type="entry name" value="KISc"/>
    <property type="match status" value="1"/>
</dbReference>
<protein>
    <recommendedName>
        <fullName evidence="4">Kinesin-like protein</fullName>
    </recommendedName>
</protein>
<keyword evidence="2 4" id="KW-0067">ATP-binding</keyword>
<evidence type="ECO:0000256" key="2">
    <source>
        <dbReference type="ARBA" id="ARBA00022840"/>
    </source>
</evidence>
<dbReference type="InterPro" id="IPR056524">
    <property type="entry name" value="KIF6/9_C"/>
</dbReference>
<dbReference type="InterPro" id="IPR036961">
    <property type="entry name" value="Kinesin_motor_dom_sf"/>
</dbReference>
<evidence type="ECO:0000256" key="3">
    <source>
        <dbReference type="PROSITE-ProRule" id="PRU00283"/>
    </source>
</evidence>
<feature type="compositionally biased region" description="Basic and acidic residues" evidence="5">
    <location>
        <begin position="386"/>
        <end position="395"/>
    </location>
</feature>
<evidence type="ECO:0000256" key="1">
    <source>
        <dbReference type="ARBA" id="ARBA00022741"/>
    </source>
</evidence>
<dbReference type="SUPFAM" id="SSF52540">
    <property type="entry name" value="P-loop containing nucleoside triphosphate hydrolases"/>
    <property type="match status" value="1"/>
</dbReference>
<dbReference type="GO" id="GO:0008017">
    <property type="term" value="F:microtubule binding"/>
    <property type="evidence" value="ECO:0007669"/>
    <property type="project" value="InterPro"/>
</dbReference>
<comment type="caution">
    <text evidence="3">Lacks conserved residue(s) required for the propagation of feature annotation.</text>
</comment>
<dbReference type="GO" id="GO:0007018">
    <property type="term" value="P:microtubule-based movement"/>
    <property type="evidence" value="ECO:0007669"/>
    <property type="project" value="InterPro"/>
</dbReference>
<dbReference type="InterPro" id="IPR001752">
    <property type="entry name" value="Kinesin_motor_dom"/>
</dbReference>
<evidence type="ECO:0000313" key="8">
    <source>
        <dbReference type="Proteomes" id="UP000266841"/>
    </source>
</evidence>
<feature type="compositionally biased region" description="Acidic residues" evidence="5">
    <location>
        <begin position="461"/>
        <end position="473"/>
    </location>
</feature>
<keyword evidence="1 4" id="KW-0547">Nucleotide-binding</keyword>
<dbReference type="eggNOG" id="KOG4280">
    <property type="taxonomic scope" value="Eukaryota"/>
</dbReference>
<keyword evidence="4" id="KW-0493">Microtubule</keyword>
<dbReference type="PRINTS" id="PR00380">
    <property type="entry name" value="KINESINHEAVY"/>
</dbReference>
<dbReference type="PROSITE" id="PS50067">
    <property type="entry name" value="KINESIN_MOTOR_2"/>
    <property type="match status" value="1"/>
</dbReference>
<name>K3W4J4_THAOC</name>
<dbReference type="GO" id="GO:0003777">
    <property type="term" value="F:microtubule motor activity"/>
    <property type="evidence" value="ECO:0007669"/>
    <property type="project" value="InterPro"/>
</dbReference>
<proteinExistence type="inferred from homology"/>
<dbReference type="GO" id="GO:0005524">
    <property type="term" value="F:ATP binding"/>
    <property type="evidence" value="ECO:0007669"/>
    <property type="project" value="UniProtKB-KW"/>
</dbReference>
<feature type="compositionally biased region" description="Polar residues" evidence="5">
    <location>
        <begin position="716"/>
        <end position="725"/>
    </location>
</feature>
<feature type="region of interest" description="Disordered" evidence="5">
    <location>
        <begin position="386"/>
        <end position="408"/>
    </location>
</feature>
<dbReference type="Proteomes" id="UP000266841">
    <property type="component" value="Unassembled WGS sequence"/>
</dbReference>
<dbReference type="InterPro" id="IPR019821">
    <property type="entry name" value="Kinesin_motor_CS"/>
</dbReference>
<evidence type="ECO:0000313" key="7">
    <source>
        <dbReference type="EMBL" id="EJK78044.1"/>
    </source>
</evidence>
<dbReference type="EMBL" id="AGNL01000088">
    <property type="protein sequence ID" value="EJK78044.1"/>
    <property type="molecule type" value="Genomic_DNA"/>
</dbReference>
<dbReference type="AlphaFoldDB" id="K3W4J4"/>
<dbReference type="Pfam" id="PF23735">
    <property type="entry name" value="KIF9"/>
    <property type="match status" value="1"/>
</dbReference>